<evidence type="ECO:0000313" key="1">
    <source>
        <dbReference type="EMBL" id="CAL4187828.1"/>
    </source>
</evidence>
<name>A0AAV2SDU8_MEGNR</name>
<protein>
    <submittedName>
        <fullName evidence="1">Uncharacterized protein</fullName>
    </submittedName>
</protein>
<gene>
    <name evidence="1" type="ORF">MNOR_LOCUS36227</name>
</gene>
<organism evidence="1 2">
    <name type="scientific">Meganyctiphanes norvegica</name>
    <name type="common">Northern krill</name>
    <name type="synonym">Thysanopoda norvegica</name>
    <dbReference type="NCBI Taxonomy" id="48144"/>
    <lineage>
        <taxon>Eukaryota</taxon>
        <taxon>Metazoa</taxon>
        <taxon>Ecdysozoa</taxon>
        <taxon>Arthropoda</taxon>
        <taxon>Crustacea</taxon>
        <taxon>Multicrustacea</taxon>
        <taxon>Malacostraca</taxon>
        <taxon>Eumalacostraca</taxon>
        <taxon>Eucarida</taxon>
        <taxon>Euphausiacea</taxon>
        <taxon>Euphausiidae</taxon>
        <taxon>Meganyctiphanes</taxon>
    </lineage>
</organism>
<comment type="caution">
    <text evidence="1">The sequence shown here is derived from an EMBL/GenBank/DDBJ whole genome shotgun (WGS) entry which is preliminary data.</text>
</comment>
<proteinExistence type="predicted"/>
<evidence type="ECO:0000313" key="2">
    <source>
        <dbReference type="Proteomes" id="UP001497623"/>
    </source>
</evidence>
<sequence>MNLSANWECSNIIRKGVPGFPHLGKCLLAIFAPWPPSALHQCEPCTCQGFWVLEKNLGKTWARLDSLKKKLYMAINAIFPCNVKKASRKYPFKIFELYFLKSGCGTRKKSPVTALVLQC</sequence>
<dbReference type="Proteomes" id="UP001497623">
    <property type="component" value="Unassembled WGS sequence"/>
</dbReference>
<dbReference type="AlphaFoldDB" id="A0AAV2SDU8"/>
<dbReference type="EMBL" id="CAXKWB010064570">
    <property type="protein sequence ID" value="CAL4187828.1"/>
    <property type="molecule type" value="Genomic_DNA"/>
</dbReference>
<reference evidence="1 2" key="1">
    <citation type="submission" date="2024-05" db="EMBL/GenBank/DDBJ databases">
        <authorList>
            <person name="Wallberg A."/>
        </authorList>
    </citation>
    <scope>NUCLEOTIDE SEQUENCE [LARGE SCALE GENOMIC DNA]</scope>
</reference>
<keyword evidence="2" id="KW-1185">Reference proteome</keyword>
<accession>A0AAV2SDU8</accession>